<evidence type="ECO:0000313" key="4">
    <source>
        <dbReference type="Proteomes" id="UP001148838"/>
    </source>
</evidence>
<protein>
    <recommendedName>
        <fullName evidence="2">Reverse transcriptase domain-containing protein</fullName>
    </recommendedName>
</protein>
<evidence type="ECO:0000256" key="1">
    <source>
        <dbReference type="SAM" id="MobiDB-lite"/>
    </source>
</evidence>
<comment type="caution">
    <text evidence="3">The sequence shown here is derived from an EMBL/GenBank/DDBJ whole genome shotgun (WGS) entry which is preliminary data.</text>
</comment>
<gene>
    <name evidence="3" type="ORF">ANN_08257</name>
</gene>
<keyword evidence="4" id="KW-1185">Reference proteome</keyword>
<evidence type="ECO:0000259" key="2">
    <source>
        <dbReference type="Pfam" id="PF00078"/>
    </source>
</evidence>
<reference evidence="3 4" key="1">
    <citation type="journal article" date="2022" name="Allergy">
        <title>Genome assembly and annotation of Periplaneta americana reveal a comprehensive cockroach allergen profile.</title>
        <authorList>
            <person name="Wang L."/>
            <person name="Xiong Q."/>
            <person name="Saelim N."/>
            <person name="Wang L."/>
            <person name="Nong W."/>
            <person name="Wan A.T."/>
            <person name="Shi M."/>
            <person name="Liu X."/>
            <person name="Cao Q."/>
            <person name="Hui J.H.L."/>
            <person name="Sookrung N."/>
            <person name="Leung T.F."/>
            <person name="Tungtrongchitr A."/>
            <person name="Tsui S.K.W."/>
        </authorList>
    </citation>
    <scope>NUCLEOTIDE SEQUENCE [LARGE SCALE GENOMIC DNA]</scope>
    <source>
        <strain evidence="3">PWHHKU_190912</strain>
    </source>
</reference>
<proteinExistence type="predicted"/>
<dbReference type="EMBL" id="JAJSOF020000017">
    <property type="protein sequence ID" value="KAJ4440120.1"/>
    <property type="molecule type" value="Genomic_DNA"/>
</dbReference>
<accession>A0ABQ8T2G3</accession>
<dbReference type="PANTHER" id="PTHR47027:SF20">
    <property type="entry name" value="REVERSE TRANSCRIPTASE-LIKE PROTEIN WITH RNA-DIRECTED DNA POLYMERASE DOMAIN"/>
    <property type="match status" value="1"/>
</dbReference>
<name>A0ABQ8T2G3_PERAM</name>
<dbReference type="PANTHER" id="PTHR47027">
    <property type="entry name" value="REVERSE TRANSCRIPTASE DOMAIN-CONTAINING PROTEIN"/>
    <property type="match status" value="1"/>
</dbReference>
<feature type="region of interest" description="Disordered" evidence="1">
    <location>
        <begin position="1"/>
        <end position="27"/>
    </location>
</feature>
<sequence length="285" mass="32512">MSPESSTDSYPAFAHVGLGENPGKNLNQKTMDRLRRTWFEGIRRTNTASDLYQEDDLDREMWRLGTGRIGTNGGLIGNEPPGSLKASKALLETDYTHLNGLYQPAPQLADRTLHEGNITCATQMLMDLSSKSSEHDFCRKKTVRVIVGGRRIKYIRFADDMALLAQEEMILKDMLLELNDSCEQYGMKINANKTKSMVIGRKIQKTNLIIPNEAVDNMSFCQEVKRRIAMAKEAYNRKSSIFCGPLEKELKKRLVKCFVWSVALYGAEIWTLRRSEEKRIEAFEM</sequence>
<evidence type="ECO:0000313" key="3">
    <source>
        <dbReference type="EMBL" id="KAJ4440120.1"/>
    </source>
</evidence>
<dbReference type="InterPro" id="IPR000477">
    <property type="entry name" value="RT_dom"/>
</dbReference>
<dbReference type="Proteomes" id="UP001148838">
    <property type="component" value="Unassembled WGS sequence"/>
</dbReference>
<organism evidence="3 4">
    <name type="scientific">Periplaneta americana</name>
    <name type="common">American cockroach</name>
    <name type="synonym">Blatta americana</name>
    <dbReference type="NCBI Taxonomy" id="6978"/>
    <lineage>
        <taxon>Eukaryota</taxon>
        <taxon>Metazoa</taxon>
        <taxon>Ecdysozoa</taxon>
        <taxon>Arthropoda</taxon>
        <taxon>Hexapoda</taxon>
        <taxon>Insecta</taxon>
        <taxon>Pterygota</taxon>
        <taxon>Neoptera</taxon>
        <taxon>Polyneoptera</taxon>
        <taxon>Dictyoptera</taxon>
        <taxon>Blattodea</taxon>
        <taxon>Blattoidea</taxon>
        <taxon>Blattidae</taxon>
        <taxon>Blattinae</taxon>
        <taxon>Periplaneta</taxon>
    </lineage>
</organism>
<feature type="domain" description="Reverse transcriptase" evidence="2">
    <location>
        <begin position="137"/>
        <end position="198"/>
    </location>
</feature>
<dbReference type="Pfam" id="PF00078">
    <property type="entry name" value="RVT_1"/>
    <property type="match status" value="1"/>
</dbReference>